<gene>
    <name evidence="2" type="ORF">FCL54_12335</name>
</gene>
<sequence length="155" mass="17291">MYKTLSFVTLLFWAIVAGCSNGEEQSGTIKDPINVEVSAEPVVNEDNSIKIKGETNIPDGAELYIAVTSKDIKFKAEKKVIVKNGSFETEKITNDGKGLKEGTYYVNVTLPIHNKQPDDFISKVGKNYKKLQGELMEEDELGKTMSYEEKFVIES</sequence>
<comment type="caution">
    <text evidence="2">The sequence shown here is derived from an EMBL/GenBank/DDBJ whole genome shotgun (WGS) entry which is preliminary data.</text>
</comment>
<proteinExistence type="predicted"/>
<evidence type="ECO:0000313" key="3">
    <source>
        <dbReference type="Proteomes" id="UP000308230"/>
    </source>
</evidence>
<organism evidence="2 3">
    <name type="scientific">Exobacillus caeni</name>
    <dbReference type="NCBI Taxonomy" id="2574798"/>
    <lineage>
        <taxon>Bacteria</taxon>
        <taxon>Bacillati</taxon>
        <taxon>Bacillota</taxon>
        <taxon>Bacilli</taxon>
        <taxon>Bacillales</taxon>
        <taxon>Guptibacillaceae</taxon>
        <taxon>Exobacillus</taxon>
    </lineage>
</organism>
<evidence type="ECO:0008006" key="4">
    <source>
        <dbReference type="Google" id="ProtNLM"/>
    </source>
</evidence>
<dbReference type="PROSITE" id="PS51257">
    <property type="entry name" value="PROKAR_LIPOPROTEIN"/>
    <property type="match status" value="1"/>
</dbReference>
<dbReference type="AlphaFoldDB" id="A0A5R9F344"/>
<accession>A0A5R9F344</accession>
<feature type="signal peptide" evidence="1">
    <location>
        <begin position="1"/>
        <end position="22"/>
    </location>
</feature>
<dbReference type="Proteomes" id="UP000308230">
    <property type="component" value="Unassembled WGS sequence"/>
</dbReference>
<dbReference type="EMBL" id="SWLG01000008">
    <property type="protein sequence ID" value="TLS36746.1"/>
    <property type="molecule type" value="Genomic_DNA"/>
</dbReference>
<dbReference type="OrthoDB" id="2667020at2"/>
<keyword evidence="3" id="KW-1185">Reference proteome</keyword>
<dbReference type="RefSeq" id="WP_138126878.1">
    <property type="nucleotide sequence ID" value="NZ_SWLG01000008.1"/>
</dbReference>
<feature type="chain" id="PRO_5039465646" description="Lipoprotein" evidence="1">
    <location>
        <begin position="23"/>
        <end position="155"/>
    </location>
</feature>
<name>A0A5R9F344_9BACL</name>
<evidence type="ECO:0000256" key="1">
    <source>
        <dbReference type="SAM" id="SignalP"/>
    </source>
</evidence>
<protein>
    <recommendedName>
        <fullName evidence="4">Lipoprotein</fullName>
    </recommendedName>
</protein>
<reference evidence="2 3" key="1">
    <citation type="submission" date="2019-04" db="EMBL/GenBank/DDBJ databases">
        <title>Bacillus caeni sp. nov., a bacterium isolated from mangrove sediment.</title>
        <authorList>
            <person name="Huang H."/>
            <person name="Mo K."/>
            <person name="Hu Y."/>
        </authorList>
    </citation>
    <scope>NUCLEOTIDE SEQUENCE [LARGE SCALE GENOMIC DNA]</scope>
    <source>
        <strain evidence="2 3">HB172195</strain>
    </source>
</reference>
<evidence type="ECO:0000313" key="2">
    <source>
        <dbReference type="EMBL" id="TLS36746.1"/>
    </source>
</evidence>
<keyword evidence="1" id="KW-0732">Signal</keyword>